<evidence type="ECO:0000256" key="4">
    <source>
        <dbReference type="ARBA" id="ARBA00022978"/>
    </source>
</evidence>
<keyword evidence="9" id="KW-1185">Reference proteome</keyword>
<dbReference type="EMBL" id="GL376622">
    <property type="status" value="NOT_ANNOTATED_CDS"/>
    <property type="molecule type" value="Genomic_DNA"/>
</dbReference>
<keyword evidence="7" id="KW-0732">Signal</keyword>
<accession>K3WWN9</accession>
<dbReference type="Proteomes" id="UP000019132">
    <property type="component" value="Unassembled WGS sequence"/>
</dbReference>
<dbReference type="HOGENOM" id="CLU_087770_5_0_1"/>
<keyword evidence="5 6" id="KW-1015">Disulfide bond</keyword>
<dbReference type="AlphaFoldDB" id="K3WWN9"/>
<name>K3WWN9_GLOUD</name>
<keyword evidence="3 6" id="KW-0964">Secreted</keyword>
<dbReference type="SUPFAM" id="SSF48647">
    <property type="entry name" value="Fungal elicitin"/>
    <property type="match status" value="1"/>
</dbReference>
<dbReference type="OMA" id="AQLTIMC"/>
<reference evidence="9" key="2">
    <citation type="submission" date="2010-04" db="EMBL/GenBank/DDBJ databases">
        <authorList>
            <person name="Buell R."/>
            <person name="Hamilton J."/>
            <person name="Hostetler J."/>
        </authorList>
    </citation>
    <scope>NUCLEOTIDE SEQUENCE [LARGE SCALE GENOMIC DNA]</scope>
    <source>
        <strain evidence="9">DAOM:BR144</strain>
    </source>
</reference>
<evidence type="ECO:0000256" key="6">
    <source>
        <dbReference type="RuleBase" id="RU368111"/>
    </source>
</evidence>
<reference evidence="8" key="3">
    <citation type="submission" date="2015-02" db="UniProtKB">
        <authorList>
            <consortium name="EnsemblProtists"/>
        </authorList>
    </citation>
    <scope>IDENTIFICATION</scope>
    <source>
        <strain evidence="8">DAOM BR144</strain>
    </source>
</reference>
<evidence type="ECO:0000256" key="5">
    <source>
        <dbReference type="ARBA" id="ARBA00023157"/>
    </source>
</evidence>
<reference evidence="9" key="1">
    <citation type="journal article" date="2010" name="Genome Biol.">
        <title>Genome sequence of the necrotrophic plant pathogen Pythium ultimum reveals original pathogenicity mechanisms and effector repertoire.</title>
        <authorList>
            <person name="Levesque C.A."/>
            <person name="Brouwer H."/>
            <person name="Cano L."/>
            <person name="Hamilton J.P."/>
            <person name="Holt C."/>
            <person name="Huitema E."/>
            <person name="Raffaele S."/>
            <person name="Robideau G.P."/>
            <person name="Thines M."/>
            <person name="Win J."/>
            <person name="Zerillo M.M."/>
            <person name="Beakes G.W."/>
            <person name="Boore J.L."/>
            <person name="Busam D."/>
            <person name="Dumas B."/>
            <person name="Ferriera S."/>
            <person name="Fuerstenberg S.I."/>
            <person name="Gachon C.M."/>
            <person name="Gaulin E."/>
            <person name="Govers F."/>
            <person name="Grenville-Briggs L."/>
            <person name="Horner N."/>
            <person name="Hostetler J."/>
            <person name="Jiang R.H."/>
            <person name="Johnson J."/>
            <person name="Krajaejun T."/>
            <person name="Lin H."/>
            <person name="Meijer H.J."/>
            <person name="Moore B."/>
            <person name="Morris P."/>
            <person name="Phuntmart V."/>
            <person name="Puiu D."/>
            <person name="Shetty J."/>
            <person name="Stajich J.E."/>
            <person name="Tripathy S."/>
            <person name="Wawra S."/>
            <person name="van West P."/>
            <person name="Whitty B.R."/>
            <person name="Coutinho P.M."/>
            <person name="Henrissat B."/>
            <person name="Martin F."/>
            <person name="Thomas P.D."/>
            <person name="Tyler B.M."/>
            <person name="De Vries R.P."/>
            <person name="Kamoun S."/>
            <person name="Yandell M."/>
            <person name="Tisserat N."/>
            <person name="Buell C.R."/>
        </authorList>
    </citation>
    <scope>NUCLEOTIDE SEQUENCE</scope>
    <source>
        <strain evidence="9">DAOM:BR144</strain>
    </source>
</reference>
<dbReference type="SMART" id="SM01187">
    <property type="entry name" value="Elicitin"/>
    <property type="match status" value="1"/>
</dbReference>
<dbReference type="InterPro" id="IPR036470">
    <property type="entry name" value="Elicitin_sf"/>
</dbReference>
<evidence type="ECO:0000313" key="8">
    <source>
        <dbReference type="EnsemblProtists" id="PYU1_T009387"/>
    </source>
</evidence>
<dbReference type="EnsemblProtists" id="PYU1_T009387">
    <property type="protein sequence ID" value="PYU1_T009387"/>
    <property type="gene ID" value="PYU1_G009369"/>
</dbReference>
<dbReference type="PRINTS" id="PR00948">
    <property type="entry name" value="ELICITIN"/>
</dbReference>
<dbReference type="Pfam" id="PF00964">
    <property type="entry name" value="Elicitin"/>
    <property type="match status" value="1"/>
</dbReference>
<dbReference type="GO" id="GO:0052040">
    <property type="term" value="P:symbiont-mediated perturbation of host programmed cell death"/>
    <property type="evidence" value="ECO:0007669"/>
    <property type="project" value="UniProtKB-UniRule"/>
</dbReference>
<dbReference type="VEuPathDB" id="FungiDB:PYU1_G009369"/>
<dbReference type="InterPro" id="IPR002200">
    <property type="entry name" value="Elicitin"/>
</dbReference>
<feature type="chain" id="PRO_5003872521" description="Elicitin" evidence="7">
    <location>
        <begin position="20"/>
        <end position="114"/>
    </location>
</feature>
<dbReference type="InParanoid" id="K3WWN9"/>
<evidence type="ECO:0000256" key="3">
    <source>
        <dbReference type="ARBA" id="ARBA00022525"/>
    </source>
</evidence>
<dbReference type="GO" id="GO:0005576">
    <property type="term" value="C:extracellular region"/>
    <property type="evidence" value="ECO:0007669"/>
    <property type="project" value="UniProtKB-SubCell"/>
</dbReference>
<proteinExistence type="inferred from homology"/>
<evidence type="ECO:0000313" key="9">
    <source>
        <dbReference type="Proteomes" id="UP000019132"/>
    </source>
</evidence>
<protein>
    <recommendedName>
        <fullName evidence="6">Elicitin</fullName>
    </recommendedName>
</protein>
<organism evidence="8 9">
    <name type="scientific">Globisporangium ultimum (strain ATCC 200006 / CBS 805.95 / DAOM BR144)</name>
    <name type="common">Pythium ultimum</name>
    <dbReference type="NCBI Taxonomy" id="431595"/>
    <lineage>
        <taxon>Eukaryota</taxon>
        <taxon>Sar</taxon>
        <taxon>Stramenopiles</taxon>
        <taxon>Oomycota</taxon>
        <taxon>Peronosporomycetes</taxon>
        <taxon>Pythiales</taxon>
        <taxon>Pythiaceae</taxon>
        <taxon>Globisporangium</taxon>
    </lineage>
</organism>
<feature type="signal peptide" evidence="7">
    <location>
        <begin position="1"/>
        <end position="19"/>
    </location>
</feature>
<evidence type="ECO:0000256" key="7">
    <source>
        <dbReference type="SAM" id="SignalP"/>
    </source>
</evidence>
<keyword evidence="4 6" id="KW-0928">Hypersensitive response elicitation</keyword>
<comment type="subcellular location">
    <subcellularLocation>
        <location evidence="1 6">Secreted</location>
    </subcellularLocation>
</comment>
<sequence length="114" mass="12098">MKFQAVLVAAAAVFGLASAYDEVTECPATEFTKLAPLATNPNLPVCQDASGWQMLPPTGYPTDAQLTIMCATTECFNLIDAVNATNPSDCMLVFGDVKLNVKKLVDTFAPSCFA</sequence>
<evidence type="ECO:0000256" key="1">
    <source>
        <dbReference type="ARBA" id="ARBA00004613"/>
    </source>
</evidence>
<comment type="function">
    <text evidence="6">Induces local and distal defense responses (incompatible hypersensitive reaction) in plants from the solanaceae and cruciferae families. Elicits leaf necrosis and causes the accumulation of pathogenesis-related proteins. Might interact with the lipidic molecules of the plasma membrane.</text>
</comment>
<evidence type="ECO:0000256" key="2">
    <source>
        <dbReference type="ARBA" id="ARBA00009544"/>
    </source>
</evidence>
<comment type="similarity">
    <text evidence="2 6">Belongs to the elicitin family.</text>
</comment>
<dbReference type="Gene3D" id="1.10.239.10">
    <property type="entry name" value="Elicitin domain"/>
    <property type="match status" value="1"/>
</dbReference>
<dbReference type="eggNOG" id="ENOG502R0PN">
    <property type="taxonomic scope" value="Eukaryota"/>
</dbReference>
<dbReference type="STRING" id="431595.K3WWN9"/>